<dbReference type="InterPro" id="IPR001611">
    <property type="entry name" value="Leu-rich_rpt"/>
</dbReference>
<dbReference type="SUPFAM" id="SSF52047">
    <property type="entry name" value="RNI-like"/>
    <property type="match status" value="1"/>
</dbReference>
<evidence type="ECO:0000313" key="5">
    <source>
        <dbReference type="Proteomes" id="UP001208570"/>
    </source>
</evidence>
<evidence type="ECO:0000313" key="4">
    <source>
        <dbReference type="EMBL" id="KAK2143477.1"/>
    </source>
</evidence>
<keyword evidence="5" id="KW-1185">Reference proteome</keyword>
<dbReference type="PROSITE" id="PS51450">
    <property type="entry name" value="LRR"/>
    <property type="match status" value="1"/>
</dbReference>
<evidence type="ECO:0000256" key="2">
    <source>
        <dbReference type="ARBA" id="ARBA00014228"/>
    </source>
</evidence>
<dbReference type="Pfam" id="PF00560">
    <property type="entry name" value="LRR_1"/>
    <property type="match status" value="1"/>
</dbReference>
<evidence type="ECO:0000256" key="1">
    <source>
        <dbReference type="ARBA" id="ARBA00009552"/>
    </source>
</evidence>
<dbReference type="PANTHER" id="PTHR14224">
    <property type="entry name" value="SIMILAR TO PREFERENTIALLY EXPRESSED ANTIGEN IN MELANOMA-LIKE 3"/>
    <property type="match status" value="1"/>
</dbReference>
<dbReference type="EMBL" id="JAODUP010000838">
    <property type="protein sequence ID" value="KAK2143477.1"/>
    <property type="molecule type" value="Genomic_DNA"/>
</dbReference>
<dbReference type="InterPro" id="IPR050694">
    <property type="entry name" value="LRRC14/PRAME"/>
</dbReference>
<reference evidence="4" key="1">
    <citation type="journal article" date="2023" name="Mol. Biol. Evol.">
        <title>Third-Generation Sequencing Reveals the Adaptive Role of the Epigenome in Three Deep-Sea Polychaetes.</title>
        <authorList>
            <person name="Perez M."/>
            <person name="Aroh O."/>
            <person name="Sun Y."/>
            <person name="Lan Y."/>
            <person name="Juniper S.K."/>
            <person name="Young C.R."/>
            <person name="Angers B."/>
            <person name="Qian P.Y."/>
        </authorList>
    </citation>
    <scope>NUCLEOTIDE SEQUENCE</scope>
    <source>
        <strain evidence="4">P08H-3</strain>
    </source>
</reference>
<dbReference type="GO" id="GO:0005737">
    <property type="term" value="C:cytoplasm"/>
    <property type="evidence" value="ECO:0007669"/>
    <property type="project" value="TreeGrafter"/>
</dbReference>
<dbReference type="AlphaFoldDB" id="A0AAD9IZW5"/>
<dbReference type="InterPro" id="IPR032675">
    <property type="entry name" value="LRR_dom_sf"/>
</dbReference>
<comment type="similarity">
    <text evidence="1">Belongs to the PRAME family. LRRC14 subfamily.</text>
</comment>
<keyword evidence="3" id="KW-0677">Repeat</keyword>
<comment type="caution">
    <text evidence="4">The sequence shown here is derived from an EMBL/GenBank/DDBJ whole genome shotgun (WGS) entry which is preliminary data.</text>
</comment>
<gene>
    <name evidence="4" type="ORF">LSH36_838g01002</name>
</gene>
<proteinExistence type="inferred from homology"/>
<sequence>MELPDISLLYNYKGAAHPINLDVDKASKFKSAEPDVLSLVDICCSKIVMDATTTEQAIHSVPTELWYSLMRAAVHNARDRAIEVLISHWPWDILSLHKFAPCLFDQIKVLYCDSYLNERIRKGIKYTTCLAHIFVESLKKRSPTKLKTLDLSGYPTAEVIVNYMSSHVLLVYNEIRQKEIISAYNAVTQHLPADQRKQFQVDSTLPDETYVVTMDAFLQTTDTHMELCKALRMSHKPQCHFKLCLNKLDIMCLGLPRTAVLLEEIDPDYLTALCLQFNGLCNDALSILVPSIQRLKQLRALDISCNSINLGPDGSEEQATQYMVTMLSSLPNLRRLDLSNNRTKSKLSRLLSGLPKQLEYLKLCGCGLSESDLRYLKDSHHANSLRELDISGNNLSRLFPQVLSLLTALQNTLCILEMEECELDNQCMDEFFQSIAQFSCLQFLNLSRNKQLTSGVIDSALTSLVQLSRLQAVRLSYPVECFSFGSLEDHEDDLMEYAQSIRNRVEQLCNKLGRPGLKILFIA</sequence>
<evidence type="ECO:0000256" key="3">
    <source>
        <dbReference type="ARBA" id="ARBA00022737"/>
    </source>
</evidence>
<dbReference type="PANTHER" id="PTHR14224:SF37">
    <property type="entry name" value="LEUCINE-RICH REPEAT-CONTAINING PROTEIN 14"/>
    <property type="match status" value="1"/>
</dbReference>
<organism evidence="4 5">
    <name type="scientific">Paralvinella palmiformis</name>
    <dbReference type="NCBI Taxonomy" id="53620"/>
    <lineage>
        <taxon>Eukaryota</taxon>
        <taxon>Metazoa</taxon>
        <taxon>Spiralia</taxon>
        <taxon>Lophotrochozoa</taxon>
        <taxon>Annelida</taxon>
        <taxon>Polychaeta</taxon>
        <taxon>Sedentaria</taxon>
        <taxon>Canalipalpata</taxon>
        <taxon>Terebellida</taxon>
        <taxon>Terebelliformia</taxon>
        <taxon>Alvinellidae</taxon>
        <taxon>Paralvinella</taxon>
    </lineage>
</organism>
<dbReference type="Gene3D" id="3.80.10.10">
    <property type="entry name" value="Ribonuclease Inhibitor"/>
    <property type="match status" value="1"/>
</dbReference>
<dbReference type="Proteomes" id="UP001208570">
    <property type="component" value="Unassembled WGS sequence"/>
</dbReference>
<name>A0AAD9IZW5_9ANNE</name>
<accession>A0AAD9IZW5</accession>
<protein>
    <recommendedName>
        <fullName evidence="2">Leucine-rich repeat-containing protein 14</fullName>
    </recommendedName>
</protein>